<evidence type="ECO:0000313" key="3">
    <source>
        <dbReference type="RefSeq" id="XP_031769894.2"/>
    </source>
</evidence>
<gene>
    <name evidence="3" type="primary">LOC116413647</name>
</gene>
<dbReference type="FunCoup" id="A0A6J3CFJ6">
    <property type="interactions" value="47"/>
</dbReference>
<protein>
    <submittedName>
        <fullName evidence="3">Uncharacterized protein LOC116413647</fullName>
    </submittedName>
</protein>
<sequence length="127" mass="14170">MINSFKNMKLLLFFSLLVHVCKGDGDSVSNGLYNELPCLSVGGKCVRKLDCPEVRRSQISGLCPVQQQDDHQVECCYSANKQYTESVKTCKRSGGECVSKSIQCPEYLLNRGVSDCLEDEKCCIFTK</sequence>
<dbReference type="RefSeq" id="XP_031769894.2">
    <property type="nucleotide sequence ID" value="XM_031914034.2"/>
</dbReference>
<feature type="chain" id="PRO_5046764175" evidence="1">
    <location>
        <begin position="24"/>
        <end position="127"/>
    </location>
</feature>
<accession>A0A6J3CFJ6</accession>
<organism evidence="2 3">
    <name type="scientific">Galleria mellonella</name>
    <name type="common">Greater wax moth</name>
    <dbReference type="NCBI Taxonomy" id="7137"/>
    <lineage>
        <taxon>Eukaryota</taxon>
        <taxon>Metazoa</taxon>
        <taxon>Ecdysozoa</taxon>
        <taxon>Arthropoda</taxon>
        <taxon>Hexapoda</taxon>
        <taxon>Insecta</taxon>
        <taxon>Pterygota</taxon>
        <taxon>Neoptera</taxon>
        <taxon>Endopterygota</taxon>
        <taxon>Lepidoptera</taxon>
        <taxon>Glossata</taxon>
        <taxon>Ditrysia</taxon>
        <taxon>Pyraloidea</taxon>
        <taxon>Pyralidae</taxon>
        <taxon>Galleriinae</taxon>
        <taxon>Galleria</taxon>
    </lineage>
</organism>
<reference evidence="3" key="1">
    <citation type="submission" date="2025-08" db="UniProtKB">
        <authorList>
            <consortium name="RefSeq"/>
        </authorList>
    </citation>
    <scope>IDENTIFICATION</scope>
    <source>
        <tissue evidence="3">Whole larvae</tissue>
    </source>
</reference>
<dbReference type="GeneID" id="116413647"/>
<dbReference type="InParanoid" id="A0A6J3CFJ6"/>
<evidence type="ECO:0000313" key="2">
    <source>
        <dbReference type="Proteomes" id="UP001652740"/>
    </source>
</evidence>
<dbReference type="KEGG" id="gmw:116413647"/>
<proteinExistence type="predicted"/>
<feature type="signal peptide" evidence="1">
    <location>
        <begin position="1"/>
        <end position="23"/>
    </location>
</feature>
<dbReference type="AlphaFoldDB" id="A0A6J3CFJ6"/>
<dbReference type="Proteomes" id="UP001652740">
    <property type="component" value="Unplaced"/>
</dbReference>
<name>A0A6J3CFJ6_GALME</name>
<keyword evidence="2" id="KW-1185">Reference proteome</keyword>
<keyword evidence="1" id="KW-0732">Signal</keyword>
<evidence type="ECO:0000256" key="1">
    <source>
        <dbReference type="SAM" id="SignalP"/>
    </source>
</evidence>